<protein>
    <submittedName>
        <fullName evidence="1">Uncharacterized protein</fullName>
    </submittedName>
</protein>
<dbReference type="AlphaFoldDB" id="A0AAJ6NSP0"/>
<dbReference type="KEGG" id="hbq:QI031_29595"/>
<keyword evidence="2" id="KW-1185">Reference proteome</keyword>
<evidence type="ECO:0000313" key="1">
    <source>
        <dbReference type="EMBL" id="WGV25823.1"/>
    </source>
</evidence>
<dbReference type="RefSeq" id="WP_281483110.1">
    <property type="nucleotide sequence ID" value="NZ_CP124543.1"/>
</dbReference>
<organism evidence="1 2">
    <name type="scientific">Halotia branconii CENA392</name>
    <dbReference type="NCBI Taxonomy" id="1539056"/>
    <lineage>
        <taxon>Bacteria</taxon>
        <taxon>Bacillati</taxon>
        <taxon>Cyanobacteriota</taxon>
        <taxon>Cyanophyceae</taxon>
        <taxon>Nostocales</taxon>
        <taxon>Nodulariaceae</taxon>
        <taxon>Halotia</taxon>
    </lineage>
</organism>
<proteinExistence type="predicted"/>
<sequence length="45" mass="5016">MVLLEPKAIAGRRDAEGEKTAKLMVDIQQANLRSALADIFLRSQF</sequence>
<name>A0AAJ6NSP0_9CYAN</name>
<accession>A0AAJ6NSP0</accession>
<dbReference type="Proteomes" id="UP001223520">
    <property type="component" value="Chromosome"/>
</dbReference>
<evidence type="ECO:0000313" key="2">
    <source>
        <dbReference type="Proteomes" id="UP001223520"/>
    </source>
</evidence>
<gene>
    <name evidence="1" type="ORF">QI031_29595</name>
</gene>
<dbReference type="EMBL" id="CP124543">
    <property type="protein sequence ID" value="WGV25823.1"/>
    <property type="molecule type" value="Genomic_DNA"/>
</dbReference>
<reference evidence="1 2" key="1">
    <citation type="journal article" date="2023" name="Limnol Oceanogr Lett">
        <title>Environmental adaptations by the intertidal Antarctic cyanobacterium Halotia branconii CENA392 as revealed using long-read genome sequencing.</title>
        <authorList>
            <person name="Dextro R.B."/>
            <person name="Delbaje E."/>
            <person name="Freitas P.N.N."/>
            <person name="Geraldes V."/>
            <person name="Pinto E."/>
            <person name="Long P.F."/>
            <person name="Fiore M.F."/>
        </authorList>
    </citation>
    <scope>NUCLEOTIDE SEQUENCE [LARGE SCALE GENOMIC DNA]</scope>
    <source>
        <strain evidence="1 2">CENA392</strain>
    </source>
</reference>